<evidence type="ECO:0000313" key="6">
    <source>
        <dbReference type="EMBL" id="EGK07349.1"/>
    </source>
</evidence>
<protein>
    <submittedName>
        <fullName evidence="6">ABC superfamily ATP binding cassette transporter, ABC protein</fullName>
        <ecNumber evidence="6">3.6.3.-</ecNumber>
    </submittedName>
</protein>
<dbReference type="CDD" id="cd03263">
    <property type="entry name" value="ABC_subfamily_A"/>
    <property type="match status" value="1"/>
</dbReference>
<dbReference type="Pfam" id="PF00005">
    <property type="entry name" value="ABC_tran"/>
    <property type="match status" value="1"/>
</dbReference>
<dbReference type="STRING" id="504.KKKWG1_0407"/>
<accession>F5S9E3</accession>
<dbReference type="InterPro" id="IPR050763">
    <property type="entry name" value="ABC_transporter_ATP-binding"/>
</dbReference>
<dbReference type="PROSITE" id="PS00211">
    <property type="entry name" value="ABC_TRANSPORTER_1"/>
    <property type="match status" value="1"/>
</dbReference>
<dbReference type="Gene3D" id="3.40.50.300">
    <property type="entry name" value="P-loop containing nucleotide triphosphate hydrolases"/>
    <property type="match status" value="1"/>
</dbReference>
<dbReference type="InterPro" id="IPR017871">
    <property type="entry name" value="ABC_transporter-like_CS"/>
</dbReference>
<dbReference type="SUPFAM" id="SSF52540">
    <property type="entry name" value="P-loop containing nucleoside triphosphate hydrolases"/>
    <property type="match status" value="1"/>
</dbReference>
<keyword evidence="4" id="KW-0067">ATP-binding</keyword>
<reference evidence="6 7" key="1">
    <citation type="submission" date="2011-04" db="EMBL/GenBank/DDBJ databases">
        <authorList>
            <person name="Muzny D."/>
            <person name="Qin X."/>
            <person name="Deng J."/>
            <person name="Jiang H."/>
            <person name="Liu Y."/>
            <person name="Qu J."/>
            <person name="Song X.-Z."/>
            <person name="Zhang L."/>
            <person name="Thornton R."/>
            <person name="Coyle M."/>
            <person name="Francisco L."/>
            <person name="Jackson L."/>
            <person name="Javaid M."/>
            <person name="Korchina V."/>
            <person name="Kovar C."/>
            <person name="Mata R."/>
            <person name="Mathew T."/>
            <person name="Ngo R."/>
            <person name="Nguyen L."/>
            <person name="Nguyen N."/>
            <person name="Okwuonu G."/>
            <person name="Ongeri F."/>
            <person name="Pham C."/>
            <person name="Simmons D."/>
            <person name="Wilczek-Boney K."/>
            <person name="Hale W."/>
            <person name="Jakkamsetti A."/>
            <person name="Pham P."/>
            <person name="Ruth R."/>
            <person name="San Lucas F."/>
            <person name="Warren J."/>
            <person name="Zhang J."/>
            <person name="Zhao Z."/>
            <person name="Zhou C."/>
            <person name="Zhu D."/>
            <person name="Lee S."/>
            <person name="Bess C."/>
            <person name="Blankenburg K."/>
            <person name="Forbes L."/>
            <person name="Fu Q."/>
            <person name="Gubbala S."/>
            <person name="Hirani K."/>
            <person name="Jayaseelan J.C."/>
            <person name="Lara F."/>
            <person name="Munidasa M."/>
            <person name="Palculict T."/>
            <person name="Patil S."/>
            <person name="Pu L.-L."/>
            <person name="Saada N."/>
            <person name="Tang L."/>
            <person name="Weissenberger G."/>
            <person name="Zhu Y."/>
            <person name="Hemphill L."/>
            <person name="Shang Y."/>
            <person name="Youmans B."/>
            <person name="Ayvaz T."/>
            <person name="Ross M."/>
            <person name="Santibanez J."/>
            <person name="Aqrawi P."/>
            <person name="Gross S."/>
            <person name="Joshi V."/>
            <person name="Fowler G."/>
            <person name="Nazareth L."/>
            <person name="Reid J."/>
            <person name="Worley K."/>
            <person name="Petrosino J."/>
            <person name="Highlander S."/>
            <person name="Gibbs R."/>
        </authorList>
    </citation>
    <scope>NUCLEOTIDE SEQUENCE [LARGE SCALE GENOMIC DNA]</scope>
    <source>
        <strain evidence="6 7">ATCC 23330</strain>
    </source>
</reference>
<dbReference type="EMBL" id="AFHS01000060">
    <property type="protein sequence ID" value="EGK07349.1"/>
    <property type="molecule type" value="Genomic_DNA"/>
</dbReference>
<sequence length="321" mass="36410">MQAAFKRIIPIFPITKKSNMNALTIQNAHKTYANGFTALKDVSFNVEQGEFFALLGQNGAGKTTLISAISGLNQLTSGKIEVMGFDVKTQSHQSRMNLGLVPQELVFDPFFNVRQILQIQSGYFGIRKNDDWIDEMLHHLGLTDKADTNLRNLSGGMKRRVMVAQAMVHRPPVIILDEPTAGVDVELRHSLWVFMQSMNKQGHTIILTTHYLEEAEQYCQRIAMLKQGELIALDKTENLLHSEQGVRVQIQIPCRLPENLQPLCIQMIEPNQYVLKLNDYNQIAEISGSLKTANIHIENMKILENDLEHVFLNLTKMEEKS</sequence>
<dbReference type="AlphaFoldDB" id="F5S9E3"/>
<dbReference type="InterPro" id="IPR003593">
    <property type="entry name" value="AAA+_ATPase"/>
</dbReference>
<dbReference type="PANTHER" id="PTHR42711">
    <property type="entry name" value="ABC TRANSPORTER ATP-BINDING PROTEIN"/>
    <property type="match status" value="1"/>
</dbReference>
<keyword evidence="7" id="KW-1185">Reference proteome</keyword>
<dbReference type="Proteomes" id="UP000004207">
    <property type="component" value="Unassembled WGS sequence"/>
</dbReference>
<dbReference type="InterPro" id="IPR003439">
    <property type="entry name" value="ABC_transporter-like_ATP-bd"/>
</dbReference>
<name>F5S9E3_KINKI</name>
<dbReference type="SMART" id="SM00382">
    <property type="entry name" value="AAA"/>
    <property type="match status" value="1"/>
</dbReference>
<feature type="domain" description="ABC transporter" evidence="5">
    <location>
        <begin position="23"/>
        <end position="252"/>
    </location>
</feature>
<evidence type="ECO:0000256" key="2">
    <source>
        <dbReference type="ARBA" id="ARBA00022475"/>
    </source>
</evidence>
<evidence type="ECO:0000256" key="1">
    <source>
        <dbReference type="ARBA" id="ARBA00022448"/>
    </source>
</evidence>
<organism evidence="6 7">
    <name type="scientific">Kingella kingae ATCC 23330</name>
    <dbReference type="NCBI Taxonomy" id="887327"/>
    <lineage>
        <taxon>Bacteria</taxon>
        <taxon>Pseudomonadati</taxon>
        <taxon>Pseudomonadota</taxon>
        <taxon>Betaproteobacteria</taxon>
        <taxon>Neisseriales</taxon>
        <taxon>Neisseriaceae</taxon>
        <taxon>Kingella</taxon>
    </lineage>
</organism>
<dbReference type="InterPro" id="IPR027417">
    <property type="entry name" value="P-loop_NTPase"/>
</dbReference>
<keyword evidence="1" id="KW-0813">Transport</keyword>
<proteinExistence type="predicted"/>
<evidence type="ECO:0000256" key="4">
    <source>
        <dbReference type="ARBA" id="ARBA00022840"/>
    </source>
</evidence>
<keyword evidence="6" id="KW-0378">Hydrolase</keyword>
<keyword evidence="2" id="KW-0472">Membrane</keyword>
<dbReference type="PROSITE" id="PS50893">
    <property type="entry name" value="ABC_TRANSPORTER_2"/>
    <property type="match status" value="1"/>
</dbReference>
<dbReference type="eggNOG" id="COG1131">
    <property type="taxonomic scope" value="Bacteria"/>
</dbReference>
<evidence type="ECO:0000313" key="7">
    <source>
        <dbReference type="Proteomes" id="UP000004207"/>
    </source>
</evidence>
<evidence type="ECO:0000256" key="3">
    <source>
        <dbReference type="ARBA" id="ARBA00022741"/>
    </source>
</evidence>
<dbReference type="PANTHER" id="PTHR42711:SF15">
    <property type="entry name" value="ABC-TYPE MULTIDRUG TRANSPORT SYSTEM, ATPASE COMPONENT"/>
    <property type="match status" value="1"/>
</dbReference>
<evidence type="ECO:0000259" key="5">
    <source>
        <dbReference type="PROSITE" id="PS50893"/>
    </source>
</evidence>
<gene>
    <name evidence="6" type="primary">yadG</name>
    <name evidence="6" type="ORF">HMPREF0476_1826</name>
</gene>
<dbReference type="GO" id="GO:0016887">
    <property type="term" value="F:ATP hydrolysis activity"/>
    <property type="evidence" value="ECO:0007669"/>
    <property type="project" value="InterPro"/>
</dbReference>
<keyword evidence="2" id="KW-1003">Cell membrane</keyword>
<keyword evidence="3" id="KW-0547">Nucleotide-binding</keyword>
<dbReference type="HOGENOM" id="CLU_000604_1_2_4"/>
<dbReference type="GO" id="GO:0005524">
    <property type="term" value="F:ATP binding"/>
    <property type="evidence" value="ECO:0007669"/>
    <property type="project" value="UniProtKB-KW"/>
</dbReference>
<comment type="caution">
    <text evidence="6">The sequence shown here is derived from an EMBL/GenBank/DDBJ whole genome shotgun (WGS) entry which is preliminary data.</text>
</comment>
<dbReference type="EC" id="3.6.3.-" evidence="6"/>